<evidence type="ECO:0000313" key="5">
    <source>
        <dbReference type="Proteomes" id="UP000178419"/>
    </source>
</evidence>
<dbReference type="InterPro" id="IPR038765">
    <property type="entry name" value="Papain-like_cys_pep_sf"/>
</dbReference>
<sequence length="629" mass="71059">MKNCKFCTIILLGFLLIFSTKNVKGDVNFTTDSNVEYKVQTTGETVVTNTITIRNRSSQLYAKSYILNLNNVNAKNIKAYEASDQLNVFQEKFEDLTKVRVELGDPITGEGKSRTFVVTYTDDTLATKTGEVWEITIPKLAQGNSFREYDLILSVPEELGQEAYITPEPRSVSDNEGRKLYKFQKEDIEKSGVNGGFGLFQSFSFILNYHLENATSQKVDREIAIPPDTSLQRVFYSKIQPKPTNINVDDDGNWLANFTLSPREKLDVKVEGSVQIFAKPRKLITTSPTTLLENLKPSEFWQTQDEQIHNLALELKTPEAIYSYVTKNLNYNYDRVNPDVSRLGAKLALANPDDAMCMEFTDLFIALARSAGIPAREVNGYAYSENAKIQPLSLVADVLHAWPEYWSDEADMWIAVDPTWESTSGIDYFSKLDLRHFTFVIHGKDPTTPLSPGSYKLGKTSEKDVFVSFGTIPEERVSNVQIEVSYPYFYQLFNKTVNVSIINKGSTAVYNIEPKVLYGENVANTTYISVLPPNASAVLTFQVPYGFLGRKVPNNVTVLAYRSKVELPINKNNIIITQLLIFTILLTSVLIFVHFKAGNNASFKLNFLTRLFKSLHVFTQKNKNNQKNL</sequence>
<dbReference type="Pfam" id="PF01841">
    <property type="entry name" value="Transglut_core"/>
    <property type="match status" value="1"/>
</dbReference>
<dbReference type="SUPFAM" id="SSF54001">
    <property type="entry name" value="Cysteine proteinases"/>
    <property type="match status" value="1"/>
</dbReference>
<proteinExistence type="predicted"/>
<name>A0A1F7XYY5_9BACT</name>
<comment type="caution">
    <text evidence="4">The sequence shown here is derived from an EMBL/GenBank/DDBJ whole genome shotgun (WGS) entry which is preliminary data.</text>
</comment>
<dbReference type="Proteomes" id="UP000178419">
    <property type="component" value="Unassembled WGS sequence"/>
</dbReference>
<reference evidence="4 5" key="1">
    <citation type="journal article" date="2016" name="Nat. Commun.">
        <title>Thousands of microbial genomes shed light on interconnected biogeochemical processes in an aquifer system.</title>
        <authorList>
            <person name="Anantharaman K."/>
            <person name="Brown C.T."/>
            <person name="Hug L.A."/>
            <person name="Sharon I."/>
            <person name="Castelle C.J."/>
            <person name="Probst A.J."/>
            <person name="Thomas B.C."/>
            <person name="Singh A."/>
            <person name="Wilkins M.J."/>
            <person name="Karaoz U."/>
            <person name="Brodie E.L."/>
            <person name="Williams K.H."/>
            <person name="Hubbard S.S."/>
            <person name="Banfield J.F."/>
        </authorList>
    </citation>
    <scope>NUCLEOTIDE SEQUENCE [LARGE SCALE GENOMIC DNA]</scope>
</reference>
<keyword evidence="1" id="KW-0812">Transmembrane</keyword>
<evidence type="ECO:0000259" key="3">
    <source>
        <dbReference type="SMART" id="SM00460"/>
    </source>
</evidence>
<dbReference type="PANTHER" id="PTHR33490">
    <property type="entry name" value="BLR5614 PROTEIN-RELATED"/>
    <property type="match status" value="1"/>
</dbReference>
<protein>
    <recommendedName>
        <fullName evidence="3">Transglutaminase-like domain-containing protein</fullName>
    </recommendedName>
</protein>
<dbReference type="PANTHER" id="PTHR33490:SF6">
    <property type="entry name" value="SLL1049 PROTEIN"/>
    <property type="match status" value="1"/>
</dbReference>
<feature type="signal peptide" evidence="2">
    <location>
        <begin position="1"/>
        <end position="25"/>
    </location>
</feature>
<organism evidence="4 5">
    <name type="scientific">Candidatus Woesebacteria bacterium RIFCSPHIGHO2_01_FULL_38_9</name>
    <dbReference type="NCBI Taxonomy" id="1802492"/>
    <lineage>
        <taxon>Bacteria</taxon>
        <taxon>Candidatus Woeseibacteriota</taxon>
    </lineage>
</organism>
<evidence type="ECO:0000256" key="1">
    <source>
        <dbReference type="SAM" id="Phobius"/>
    </source>
</evidence>
<dbReference type="InterPro" id="IPR002931">
    <property type="entry name" value="Transglutaminase-like"/>
</dbReference>
<gene>
    <name evidence="4" type="ORF">A2714_01430</name>
</gene>
<feature type="transmembrane region" description="Helical" evidence="1">
    <location>
        <begin position="574"/>
        <end position="595"/>
    </location>
</feature>
<evidence type="ECO:0000313" key="4">
    <source>
        <dbReference type="EMBL" id="OGM19909.1"/>
    </source>
</evidence>
<dbReference type="SMART" id="SM00460">
    <property type="entry name" value="TGc"/>
    <property type="match status" value="1"/>
</dbReference>
<keyword evidence="1" id="KW-0472">Membrane</keyword>
<feature type="chain" id="PRO_5009533771" description="Transglutaminase-like domain-containing protein" evidence="2">
    <location>
        <begin position="26"/>
        <end position="629"/>
    </location>
</feature>
<keyword evidence="2" id="KW-0732">Signal</keyword>
<evidence type="ECO:0000256" key="2">
    <source>
        <dbReference type="SAM" id="SignalP"/>
    </source>
</evidence>
<dbReference type="Gene3D" id="3.10.620.30">
    <property type="match status" value="1"/>
</dbReference>
<accession>A0A1F7XYY5</accession>
<dbReference type="AlphaFoldDB" id="A0A1F7XYY5"/>
<dbReference type="EMBL" id="MGGE01000059">
    <property type="protein sequence ID" value="OGM19909.1"/>
    <property type="molecule type" value="Genomic_DNA"/>
</dbReference>
<feature type="domain" description="Transglutaminase-like" evidence="3">
    <location>
        <begin position="349"/>
        <end position="420"/>
    </location>
</feature>
<keyword evidence="1" id="KW-1133">Transmembrane helix</keyword>